<keyword evidence="2" id="KW-1185">Reference proteome</keyword>
<proteinExistence type="predicted"/>
<evidence type="ECO:0000313" key="1">
    <source>
        <dbReference type="EMBL" id="MBB5057011.1"/>
    </source>
</evidence>
<dbReference type="RefSeq" id="WP_184215443.1">
    <property type="nucleotide sequence ID" value="NZ_JACHIP010000002.1"/>
</dbReference>
<gene>
    <name evidence="1" type="ORF">HDF16_001696</name>
</gene>
<comment type="caution">
    <text evidence="1">The sequence shown here is derived from an EMBL/GenBank/DDBJ whole genome shotgun (WGS) entry which is preliminary data.</text>
</comment>
<dbReference type="AlphaFoldDB" id="A0A7W7ZCW3"/>
<organism evidence="1 2">
    <name type="scientific">Granulicella aggregans</name>
    <dbReference type="NCBI Taxonomy" id="474949"/>
    <lineage>
        <taxon>Bacteria</taxon>
        <taxon>Pseudomonadati</taxon>
        <taxon>Acidobacteriota</taxon>
        <taxon>Terriglobia</taxon>
        <taxon>Terriglobales</taxon>
        <taxon>Acidobacteriaceae</taxon>
        <taxon>Granulicella</taxon>
    </lineage>
</organism>
<dbReference type="Proteomes" id="UP000540989">
    <property type="component" value="Unassembled WGS sequence"/>
</dbReference>
<name>A0A7W7ZCW3_9BACT</name>
<dbReference type="EMBL" id="JACHIP010000002">
    <property type="protein sequence ID" value="MBB5057011.1"/>
    <property type="molecule type" value="Genomic_DNA"/>
</dbReference>
<accession>A0A7W7ZCW3</accession>
<protein>
    <submittedName>
        <fullName evidence="1">Uncharacterized protein</fullName>
    </submittedName>
</protein>
<sequence length="205" mass="22461">MVVEWSVECSADDPVLVVPWSRAEAGAATVETTADFVDLRENPYDMDQIPEAEQNPPLMQALRALNAGRSPVFTAKCDAWALDSEELEQLQLQLDISADSPDAKTGFASYVDLVWRDRTIFASFHQSEQLLHRLERLAAPIDEPLVMMDCVLRPALVDLTGPQEGFAVSLYVKALGPNLAAAKQAWGLALEAIVALLRSRDIALA</sequence>
<reference evidence="1 2" key="1">
    <citation type="submission" date="2020-08" db="EMBL/GenBank/DDBJ databases">
        <title>Genomic Encyclopedia of Type Strains, Phase IV (KMG-V): Genome sequencing to study the core and pangenomes of soil and plant-associated prokaryotes.</title>
        <authorList>
            <person name="Whitman W."/>
        </authorList>
    </citation>
    <scope>NUCLEOTIDE SEQUENCE [LARGE SCALE GENOMIC DNA]</scope>
    <source>
        <strain evidence="1 2">M8UP14</strain>
    </source>
</reference>
<evidence type="ECO:0000313" key="2">
    <source>
        <dbReference type="Proteomes" id="UP000540989"/>
    </source>
</evidence>